<gene>
    <name evidence="1" type="ORF">XENOCAPTIV_013551</name>
</gene>
<name>A0ABV0SBJ2_9TELE</name>
<evidence type="ECO:0000313" key="1">
    <source>
        <dbReference type="EMBL" id="MEQ2217526.1"/>
    </source>
</evidence>
<organism evidence="1 2">
    <name type="scientific">Xenoophorus captivus</name>
    <dbReference type="NCBI Taxonomy" id="1517983"/>
    <lineage>
        <taxon>Eukaryota</taxon>
        <taxon>Metazoa</taxon>
        <taxon>Chordata</taxon>
        <taxon>Craniata</taxon>
        <taxon>Vertebrata</taxon>
        <taxon>Euteleostomi</taxon>
        <taxon>Actinopterygii</taxon>
        <taxon>Neopterygii</taxon>
        <taxon>Teleostei</taxon>
        <taxon>Neoteleostei</taxon>
        <taxon>Acanthomorphata</taxon>
        <taxon>Ovalentaria</taxon>
        <taxon>Atherinomorphae</taxon>
        <taxon>Cyprinodontiformes</taxon>
        <taxon>Goodeidae</taxon>
        <taxon>Xenoophorus</taxon>
    </lineage>
</organism>
<protein>
    <submittedName>
        <fullName evidence="1">Uncharacterized protein</fullName>
    </submittedName>
</protein>
<dbReference type="Proteomes" id="UP001434883">
    <property type="component" value="Unassembled WGS sequence"/>
</dbReference>
<dbReference type="EMBL" id="JAHRIN010075902">
    <property type="protein sequence ID" value="MEQ2217526.1"/>
    <property type="molecule type" value="Genomic_DNA"/>
</dbReference>
<keyword evidence="2" id="KW-1185">Reference proteome</keyword>
<comment type="caution">
    <text evidence="1">The sequence shown here is derived from an EMBL/GenBank/DDBJ whole genome shotgun (WGS) entry which is preliminary data.</text>
</comment>
<sequence>MLGLKSSKSSLSRLMPERIEMLPCDWLICYLCVNKLLNRWCWSSQVCWVTGATYSTDCQKEYLSRRLPALQCESVLPQWYKLEPHSKSMLRSSTSFNFVFCSSADFESLSFGSMSLSFLGYISESYSG</sequence>
<evidence type="ECO:0000313" key="2">
    <source>
        <dbReference type="Proteomes" id="UP001434883"/>
    </source>
</evidence>
<reference evidence="1 2" key="1">
    <citation type="submission" date="2021-06" db="EMBL/GenBank/DDBJ databases">
        <authorList>
            <person name="Palmer J.M."/>
        </authorList>
    </citation>
    <scope>NUCLEOTIDE SEQUENCE [LARGE SCALE GENOMIC DNA]</scope>
    <source>
        <strain evidence="1 2">XC_2019</strain>
        <tissue evidence="1">Muscle</tissue>
    </source>
</reference>
<accession>A0ABV0SBJ2</accession>
<proteinExistence type="predicted"/>